<evidence type="ECO:0000313" key="1">
    <source>
        <dbReference type="EMBL" id="OWY93709.1"/>
    </source>
</evidence>
<protein>
    <submittedName>
        <fullName evidence="1">Uncharacterized protein</fullName>
    </submittedName>
</protein>
<dbReference type="AlphaFoldDB" id="A0A225UNJ9"/>
<reference evidence="2" key="1">
    <citation type="submission" date="2017-03" db="EMBL/GenBank/DDBJ databases">
        <title>Phytopthora megakarya and P. palmivora, two closely related causual agents of cacao black pod achieved similar genome size and gene model numbers by different mechanisms.</title>
        <authorList>
            <person name="Ali S."/>
            <person name="Shao J."/>
            <person name="Larry D.J."/>
            <person name="Kronmiller B."/>
            <person name="Shen D."/>
            <person name="Strem M.D."/>
            <person name="Melnick R.L."/>
            <person name="Guiltinan M.J."/>
            <person name="Tyler B.M."/>
            <person name="Meinhardt L.W."/>
            <person name="Bailey B.A."/>
        </authorList>
    </citation>
    <scope>NUCLEOTIDE SEQUENCE [LARGE SCALE GENOMIC DNA]</scope>
    <source>
        <strain evidence="2">zdho120</strain>
    </source>
</reference>
<dbReference type="Proteomes" id="UP000198211">
    <property type="component" value="Unassembled WGS sequence"/>
</dbReference>
<comment type="caution">
    <text evidence="1">The sequence shown here is derived from an EMBL/GenBank/DDBJ whole genome shotgun (WGS) entry which is preliminary data.</text>
</comment>
<evidence type="ECO:0000313" key="2">
    <source>
        <dbReference type="Proteomes" id="UP000198211"/>
    </source>
</evidence>
<organism evidence="1 2">
    <name type="scientific">Phytophthora megakarya</name>
    <dbReference type="NCBI Taxonomy" id="4795"/>
    <lineage>
        <taxon>Eukaryota</taxon>
        <taxon>Sar</taxon>
        <taxon>Stramenopiles</taxon>
        <taxon>Oomycota</taxon>
        <taxon>Peronosporomycetes</taxon>
        <taxon>Peronosporales</taxon>
        <taxon>Peronosporaceae</taxon>
        <taxon>Phytophthora</taxon>
    </lineage>
</organism>
<name>A0A225UNJ9_9STRA</name>
<sequence>MILVRLSACHPKNTPHLCIFIVEGKSRQNSSIASATVPPRGVTRQRTEVGPVVPVESQVALTPCQRMAQLLATRASKEDNTIESVEGLLPYARGTARNDNISIRMKLLWVSDHTYGQWKLVRLHFVDAGAPEPLQNMLNVFFDRYDDNRQDVDSLLFTATIWSMENDSDFLPPPGAIVTIKEYSNLQVLRDSQCQLTTKIGNLSWE</sequence>
<accession>A0A225UNJ9</accession>
<keyword evidence="2" id="KW-1185">Reference proteome</keyword>
<dbReference type="OrthoDB" id="124822at2759"/>
<proteinExistence type="predicted"/>
<gene>
    <name evidence="1" type="ORF">PHMEG_00036798</name>
</gene>
<dbReference type="EMBL" id="NBNE01015596">
    <property type="protein sequence ID" value="OWY93709.1"/>
    <property type="molecule type" value="Genomic_DNA"/>
</dbReference>